<evidence type="ECO:0000313" key="1">
    <source>
        <dbReference type="EMBL" id="CAJ0779025.1"/>
    </source>
</evidence>
<dbReference type="Proteomes" id="UP001189616">
    <property type="component" value="Unassembled WGS sequence"/>
</dbReference>
<protein>
    <submittedName>
        <fullName evidence="1">Uncharacterized protein</fullName>
    </submittedName>
</protein>
<keyword evidence="2" id="KW-1185">Reference proteome</keyword>
<gene>
    <name evidence="1" type="ORF">LMG7141_00830</name>
</gene>
<evidence type="ECO:0000313" key="2">
    <source>
        <dbReference type="Proteomes" id="UP001189616"/>
    </source>
</evidence>
<reference evidence="1 2" key="1">
    <citation type="submission" date="2023-07" db="EMBL/GenBank/DDBJ databases">
        <authorList>
            <person name="Peeters C."/>
        </authorList>
    </citation>
    <scope>NUCLEOTIDE SEQUENCE [LARGE SCALE GENOMIC DNA]</scope>
    <source>
        <strain evidence="1 2">LMG 7141</strain>
    </source>
</reference>
<organism evidence="1 2">
    <name type="scientific">Ralstonia condita</name>
    <dbReference type="NCBI Taxonomy" id="3058600"/>
    <lineage>
        <taxon>Bacteria</taxon>
        <taxon>Pseudomonadati</taxon>
        <taxon>Pseudomonadota</taxon>
        <taxon>Betaproteobacteria</taxon>
        <taxon>Burkholderiales</taxon>
        <taxon>Burkholderiaceae</taxon>
        <taxon>Ralstonia</taxon>
    </lineage>
</organism>
<sequence length="77" mass="8481">MTKEDVYDEQIAPLMKQIIAVCRENKMAMVATIHCPSATDSTLCCSTALTTDEFDPPETFRRLVGLLRQDGMGSGRA</sequence>
<accession>A0ABM9J159</accession>
<dbReference type="EMBL" id="CATYWO010000001">
    <property type="protein sequence ID" value="CAJ0779025.1"/>
    <property type="molecule type" value="Genomic_DNA"/>
</dbReference>
<dbReference type="RefSeq" id="WP_316655480.1">
    <property type="nucleotide sequence ID" value="NZ_CATYWO010000001.1"/>
</dbReference>
<name>A0ABM9J159_9RALS</name>
<proteinExistence type="predicted"/>
<comment type="caution">
    <text evidence="1">The sequence shown here is derived from an EMBL/GenBank/DDBJ whole genome shotgun (WGS) entry which is preliminary data.</text>
</comment>